<comment type="catalytic activity">
    <reaction evidence="1">
        <text>ATP + protein L-histidine = ADP + protein N-phospho-L-histidine.</text>
        <dbReference type="EC" id="2.7.13.3"/>
    </reaction>
</comment>
<dbReference type="RefSeq" id="WP_386755792.1">
    <property type="nucleotide sequence ID" value="NZ_JBHSNM010000006.1"/>
</dbReference>
<dbReference type="EC" id="2.7.13.3" evidence="2"/>
<dbReference type="InterPro" id="IPR005467">
    <property type="entry name" value="His_kinase_dom"/>
</dbReference>
<dbReference type="EMBL" id="JBHSNM010000006">
    <property type="protein sequence ID" value="MFC5571205.1"/>
    <property type="molecule type" value="Genomic_DNA"/>
</dbReference>
<dbReference type="InterPro" id="IPR003661">
    <property type="entry name" value="HisK_dim/P_dom"/>
</dbReference>
<organism evidence="4 5">
    <name type="scientific">Lysobacter yangpyeongensis</name>
    <dbReference type="NCBI Taxonomy" id="346182"/>
    <lineage>
        <taxon>Bacteria</taxon>
        <taxon>Pseudomonadati</taxon>
        <taxon>Pseudomonadota</taxon>
        <taxon>Gammaproteobacteria</taxon>
        <taxon>Lysobacterales</taxon>
        <taxon>Lysobacteraceae</taxon>
        <taxon>Lysobacter</taxon>
    </lineage>
</organism>
<accession>A0ABW0SRG8</accession>
<dbReference type="Pfam" id="PF00512">
    <property type="entry name" value="HisKA"/>
    <property type="match status" value="1"/>
</dbReference>
<keyword evidence="4" id="KW-0418">Kinase</keyword>
<comment type="caution">
    <text evidence="4">The sequence shown here is derived from an EMBL/GenBank/DDBJ whole genome shotgun (WGS) entry which is preliminary data.</text>
</comment>
<reference evidence="5" key="1">
    <citation type="journal article" date="2019" name="Int. J. Syst. Evol. Microbiol.">
        <title>The Global Catalogue of Microorganisms (GCM) 10K type strain sequencing project: providing services to taxonomists for standard genome sequencing and annotation.</title>
        <authorList>
            <consortium name="The Broad Institute Genomics Platform"/>
            <consortium name="The Broad Institute Genome Sequencing Center for Infectious Disease"/>
            <person name="Wu L."/>
            <person name="Ma J."/>
        </authorList>
    </citation>
    <scope>NUCLEOTIDE SEQUENCE [LARGE SCALE GENOMIC DNA]</scope>
    <source>
        <strain evidence="5">KACC 11407</strain>
    </source>
</reference>
<proteinExistence type="predicted"/>
<dbReference type="Proteomes" id="UP001596036">
    <property type="component" value="Unassembled WGS sequence"/>
</dbReference>
<gene>
    <name evidence="4" type="ORF">ACFPN1_14160</name>
</gene>
<protein>
    <recommendedName>
        <fullName evidence="2">histidine kinase</fullName>
        <ecNumber evidence="2">2.7.13.3</ecNumber>
    </recommendedName>
</protein>
<dbReference type="Gene3D" id="1.10.287.130">
    <property type="match status" value="1"/>
</dbReference>
<dbReference type="GO" id="GO:0016301">
    <property type="term" value="F:kinase activity"/>
    <property type="evidence" value="ECO:0007669"/>
    <property type="project" value="UniProtKB-KW"/>
</dbReference>
<evidence type="ECO:0000313" key="4">
    <source>
        <dbReference type="EMBL" id="MFC5571205.1"/>
    </source>
</evidence>
<evidence type="ECO:0000259" key="3">
    <source>
        <dbReference type="PROSITE" id="PS50109"/>
    </source>
</evidence>
<evidence type="ECO:0000313" key="5">
    <source>
        <dbReference type="Proteomes" id="UP001596036"/>
    </source>
</evidence>
<dbReference type="SUPFAM" id="SSF47384">
    <property type="entry name" value="Homodimeric domain of signal transducing histidine kinase"/>
    <property type="match status" value="1"/>
</dbReference>
<dbReference type="CDD" id="cd00082">
    <property type="entry name" value="HisKA"/>
    <property type="match status" value="1"/>
</dbReference>
<name>A0ABW0SRG8_9GAMM</name>
<feature type="domain" description="Histidine kinase" evidence="3">
    <location>
        <begin position="9"/>
        <end position="214"/>
    </location>
</feature>
<evidence type="ECO:0000256" key="2">
    <source>
        <dbReference type="ARBA" id="ARBA00012438"/>
    </source>
</evidence>
<dbReference type="PROSITE" id="PS50109">
    <property type="entry name" value="HIS_KIN"/>
    <property type="match status" value="1"/>
</dbReference>
<evidence type="ECO:0000256" key="1">
    <source>
        <dbReference type="ARBA" id="ARBA00000085"/>
    </source>
</evidence>
<dbReference type="SMART" id="SM00388">
    <property type="entry name" value="HisKA"/>
    <property type="match status" value="1"/>
</dbReference>
<keyword evidence="4" id="KW-0808">Transferase</keyword>
<sequence length="214" mass="23752">MTHPDWFQRVAHDLRDPLSPLQTAVYLLRSGEISDDDRSRMLELIERQGVRLAGMIDELSDCLRAERGRLLARRTEVDLLVLATLGIARADAAPLQFDPDVVALAMLGDDRRLLQLLRILRELRLSPEEVLPAPLFVERRGRTVRLHRRLACLPDFLEDPARLLDAPLPAALGPGLGLQLPLAASIAREHDGQLRAEADADGRVALVAELPLLA</sequence>
<keyword evidence="5" id="KW-1185">Reference proteome</keyword>
<dbReference type="InterPro" id="IPR036097">
    <property type="entry name" value="HisK_dim/P_sf"/>
</dbReference>